<dbReference type="GO" id="GO:0016872">
    <property type="term" value="F:intramolecular lyase activity"/>
    <property type="evidence" value="ECO:0007669"/>
    <property type="project" value="InterPro"/>
</dbReference>
<dbReference type="AlphaFoldDB" id="A0A9E8FK88"/>
<dbReference type="KEGG" id="vcw:GJQ55_07015"/>
<dbReference type="Proteomes" id="UP000596074">
    <property type="component" value="Chromosome"/>
</dbReference>
<sequence length="186" mass="20125">MIRLLSAVLISVVVALPAQALKVKDTEVADTLTLNNQELVLNGAGVRSKFFVNAYVAALYLPAADQDANRIVAADEPMAIRLHITSGMINAKRMSESTRDGFVRSTGGNTAPIEKEIETLISAFAEEVKEGDVFDMVYQPAAGVTVYRNGEAKTQVQGLHFKQALFGIWLSEDAIQSSLRKALVNS</sequence>
<dbReference type="InterPro" id="IPR016088">
    <property type="entry name" value="Chalcone_isomerase_3-sand"/>
</dbReference>
<keyword evidence="1" id="KW-0413">Isomerase</keyword>
<accession>A0A9E8FK88</accession>
<organism evidence="1 2">
    <name type="scientific">Venatoribacter cucullus</name>
    <dbReference type="NCBI Taxonomy" id="2661630"/>
    <lineage>
        <taxon>Bacteria</taxon>
        <taxon>Pseudomonadati</taxon>
        <taxon>Pseudomonadota</taxon>
        <taxon>Gammaproteobacteria</taxon>
        <taxon>Oceanospirillales</taxon>
        <taxon>Oceanospirillaceae</taxon>
        <taxon>Venatoribacter</taxon>
    </lineage>
</organism>
<dbReference type="Gene3D" id="3.50.70.10">
    <property type="match status" value="1"/>
</dbReference>
<evidence type="ECO:0000313" key="1">
    <source>
        <dbReference type="EMBL" id="QQD24242.1"/>
    </source>
</evidence>
<gene>
    <name evidence="1" type="ORF">GJQ55_07015</name>
</gene>
<dbReference type="RefSeq" id="WP_228344281.1">
    <property type="nucleotide sequence ID" value="NZ_CP045550.1"/>
</dbReference>
<protein>
    <submittedName>
        <fullName evidence="1">Chalcone isomerase</fullName>
    </submittedName>
</protein>
<reference evidence="1 2" key="1">
    <citation type="submission" date="2019-11" db="EMBL/GenBank/DDBJ databases">
        <title>Venatorbacter sp. nov. a predator of Campylobacter and other Gram-negative bacteria.</title>
        <authorList>
            <person name="Saeedi A."/>
            <person name="Cummings N.J."/>
            <person name="Connerton I.F."/>
            <person name="Connerton P.L."/>
        </authorList>
    </citation>
    <scope>NUCLEOTIDE SEQUENCE [LARGE SCALE GENOMIC DNA]</scope>
    <source>
        <strain evidence="1">XL5</strain>
    </source>
</reference>
<dbReference type="Pfam" id="PF16036">
    <property type="entry name" value="Chalcone_3"/>
    <property type="match status" value="1"/>
</dbReference>
<name>A0A9E8FK88_9GAMM</name>
<dbReference type="InterPro" id="IPR036298">
    <property type="entry name" value="Chalcone_isomerase_sf"/>
</dbReference>
<evidence type="ECO:0000313" key="2">
    <source>
        <dbReference type="Proteomes" id="UP000596074"/>
    </source>
</evidence>
<keyword evidence="2" id="KW-1185">Reference proteome</keyword>
<proteinExistence type="predicted"/>
<dbReference type="SUPFAM" id="SSF54626">
    <property type="entry name" value="Chalcone isomerase"/>
    <property type="match status" value="1"/>
</dbReference>
<dbReference type="EMBL" id="CP046056">
    <property type="protein sequence ID" value="QQD24242.1"/>
    <property type="molecule type" value="Genomic_DNA"/>
</dbReference>
<dbReference type="InterPro" id="IPR016087">
    <property type="entry name" value="Chalcone_isomerase"/>
</dbReference>